<dbReference type="Pfam" id="PF00668">
    <property type="entry name" value="Condensation"/>
    <property type="match status" value="1"/>
</dbReference>
<dbReference type="SUPFAM" id="SSF56801">
    <property type="entry name" value="Acetyl-CoA synthetase-like"/>
    <property type="match status" value="1"/>
</dbReference>
<dbReference type="PROSITE" id="PS50075">
    <property type="entry name" value="CARRIER"/>
    <property type="match status" value="2"/>
</dbReference>
<dbReference type="PROSITE" id="PS00012">
    <property type="entry name" value="PHOSPHOPANTETHEINE"/>
    <property type="match status" value="1"/>
</dbReference>
<dbReference type="InterPro" id="IPR006162">
    <property type="entry name" value="Ppantetheine_attach_site"/>
</dbReference>
<feature type="domain" description="Carrier" evidence="11">
    <location>
        <begin position="3571"/>
        <end position="3651"/>
    </location>
</feature>
<evidence type="ECO:0000259" key="12">
    <source>
        <dbReference type="PROSITE" id="PS52004"/>
    </source>
</evidence>
<dbReference type="InterPro" id="IPR016036">
    <property type="entry name" value="Malonyl_transacylase_ACP-bd"/>
</dbReference>
<dbReference type="InterPro" id="IPR014030">
    <property type="entry name" value="Ketoacyl_synth_N"/>
</dbReference>
<dbReference type="SMART" id="SM00823">
    <property type="entry name" value="PKS_PP"/>
    <property type="match status" value="2"/>
</dbReference>
<dbReference type="Pfam" id="PF07993">
    <property type="entry name" value="NAD_binding_4"/>
    <property type="match status" value="1"/>
</dbReference>
<evidence type="ECO:0000313" key="14">
    <source>
        <dbReference type="EMBL" id="KAL2864256.1"/>
    </source>
</evidence>
<dbReference type="Pfam" id="PF08242">
    <property type="entry name" value="Methyltransf_12"/>
    <property type="match status" value="1"/>
</dbReference>
<dbReference type="Pfam" id="PF16197">
    <property type="entry name" value="KAsynt_C_assoc"/>
    <property type="match status" value="1"/>
</dbReference>
<dbReference type="PANTHER" id="PTHR43775">
    <property type="entry name" value="FATTY ACID SYNTHASE"/>
    <property type="match status" value="1"/>
</dbReference>
<gene>
    <name evidence="14" type="ORF">BJX67DRAFT_383918</name>
</gene>
<feature type="domain" description="PKS/mFAS DH" evidence="13">
    <location>
        <begin position="943"/>
        <end position="1238"/>
    </location>
</feature>
<dbReference type="CDD" id="cd19532">
    <property type="entry name" value="C_PKS-NRPS"/>
    <property type="match status" value="1"/>
</dbReference>
<dbReference type="InterPro" id="IPR000873">
    <property type="entry name" value="AMP-dep_synth/lig_dom"/>
</dbReference>
<keyword evidence="2" id="KW-0597">Phosphoprotein</keyword>
<dbReference type="GeneID" id="98148629"/>
<dbReference type="InterPro" id="IPR001242">
    <property type="entry name" value="Condensation_dom"/>
</dbReference>
<dbReference type="SUPFAM" id="SSF52777">
    <property type="entry name" value="CoA-dependent acyltransferases"/>
    <property type="match status" value="2"/>
</dbReference>
<dbReference type="InterPro" id="IPR042104">
    <property type="entry name" value="PKS_dehydratase_sf"/>
</dbReference>
<dbReference type="Gene3D" id="3.40.50.150">
    <property type="entry name" value="Vaccinia Virus protein VP39"/>
    <property type="match status" value="1"/>
</dbReference>
<dbReference type="InterPro" id="IPR049552">
    <property type="entry name" value="PKS_DH_N"/>
</dbReference>
<dbReference type="CDD" id="cd02440">
    <property type="entry name" value="AdoMet_MTases"/>
    <property type="match status" value="1"/>
</dbReference>
<dbReference type="Gene3D" id="3.30.559.30">
    <property type="entry name" value="Nonribosomal peptide synthetase, condensation domain"/>
    <property type="match status" value="1"/>
</dbReference>
<dbReference type="SMART" id="SM00826">
    <property type="entry name" value="PKS_DH"/>
    <property type="match status" value="1"/>
</dbReference>
<sequence>MGPGQKSITEPIAIIGSGCRLPGGSSSPSKLWELLRQPRDVLSTISNSRFNPEGFYHPDGLHHGTSNVKQSYLLTEDPFRFDAQFFGIKPVEANSLDPQQRLVLETVYEGLESAGLPISQLQGSDTAVYVGVMGGDYADMLNRDPDSFPTYFATGTARSILSNRVSYFFDWHGPSMTIDTACSSSLVALHLAVRQLRSQESKVAVVAGANLILGPEPYIAESKLKMLSPTGRSQMWDEAANGYARGDGFASVVLKSLSDAVADGDHIECIIRETGINQDGRTKGITMPSSLAQEALIRETYERANLSLNRASDRPQYFEAHGTGTPAGDPIEAEAIHRAFFGDRRQDHQTLLVGSIKTVIGHTEGTAGLAAVLKASLAVQHGIIPPNLLFKNLNPAIAPFYGQLRIPLQALDWPETHGAPRRVSVNSFGFGGANAHAIIEQYQPPLSNGKEDMRAFTPFTFSAATERSLATALTAYSSYLKAHPDVNLGDLAWSLNSRRSALPSRVTFAATSAENLITQLDTAVQTPQADPSKRIDATGGRSTSSTKPTVLGVFTGQGAQWAGMGKALIQGSEFGKKFVERLEARLSRLPPADRPAWSLVQELLADATTSRLNEATLSQPLCTAIQLLVVELLRSAGIKFRAVVGHSSGEIAAAYAAGALATPEDAICIAYYRGLHSKLASGAEGQKGAMLAAGTSLEDAQELCELPDFEGRIAVAASNSPASVTLSGDEDAIHHARDIFEEEKKFARLLRVDKAYHSHHMLRCSEAYLKSLAAAGIQPFQTPSSGTAWFSSVTVRRIQTVNDLSSSYWNDNMVKPVLFSQALELAVATEGPFDLAIEVGPHPALQGPAKQTIEGKYGAVIPYTGTLQREANDIESLSNTLAYIWKFFGATSVDFSSYDQLVSSVPSRRLLKGLPSYPWDHDRVYSHESRVSKAFRARHEPVHEILGVRSEDGTESLLQWRNVLRPKEIPWLSGHQIQGQIVFPAAAYISAVVEAARIIAAPDPIKSIELENVVIGQAIAFNDEESSIETQFTLSDVFRSGNQVSASFFYHSAQGNSTHLTLNTRGQVRFEVGETLLEDIPLRDLETFNLVELAADRFYSFLDETGYKYSGPFRELSNLKRKLGTATGFLTKHASNLLVHPASLDMAIQSILLAFCWPGDGRLWSVHVPTNIRRLQVNPSLWLTDIDHESSLRFDATVTSSAQATIQGDVELFTTDSDRLALQVEGLHAKPFSDATPNNDFHLFSEVVWSRALPDGYAAAQDNRAAFDAYELAYAFERVAYYYFRRLDEAIPVEIRTDFEPHQASLFNYIDHVLSAVKDGKHQYIKEQWAADTHEEILDLVARYPDSIDLRIMHAVGENFPDVIRGHTTILEHMLKDNMLNDYYVNALGFREYTAYLARMVGQITHRYPHMNILEIGAGTGGATKSILKEIGTTYATYTFTDISSGFFENAQAVFEQHSSKMTFKTLNIDGDPETQGFAPQSFDLIIASLVLHATENLERTLRNTRKILKPGGTLILLEITNNGPARLGFVFGGLPGWWLGRDDGRIFSPCIATPEWDTALRRTGFSGVDSVTPDLDPLPYPLSVIVTQAVDDRTNFLRQPLLAESPDFNISNLTILGGRTSDSLRLLGDIIGLSSRSVAKINLIDSLESVSETNIPDQGVVLGLIDLDEPVLSSVTAERLDALKQLFSLSSSVLWVSRGSRDDNPRSNMSVGLGRTLLLELPHLNLQFLDLGTPRKDDARTITEALLRFEAANAWGKDGADLGVLWSVEPEIAFDAGNEFIPRLKLDSSRNARYNSAKRPISKTVSTRGSVLDISFTGNQFALCEVPDWVPSTAHSPDSEDTIVVDVAASTLQAIRVSPGHYEYIVLGYHPTIGHLITTSSHQTSQLDVPRTNVWPLPEQSQGTEVEQLWLAVHHVLAESLLSDLPTEGTLVVLDASEELRIALSSAGARKSAKFVFLSSDSTKRAPFVFIHPQTPARNILSILPDDLYALVDFSTGNSLSRKISELIPSPPRKESNATLLSHVARLGATSSRQNLATLLSARPVDDLASMDKKPHVVALAEFPLHASTASQLTLIDWRSPGEIPVTISPVDSRPLFRPDRTYWLVGLTGGLGQSLCAWMVLHGARYVVLSSRNPKVDDRWTESMSSQGATVKILPNDVTNFSSVRRAYEDIVATLPPLAGVAQGAMVLQDSLFTDVTVEKVQTVLRPKVDGSTYLDKLLGDTPLDFFVFFSSMAAVTGNGGQAHYAAANMFMSGLAANRRKRGLAASVINIGAIVGNGYVTRELTQAQQVALRSYGNIWMSEQDFHQIFAEAVVSSPPGSARGFEIMTGLRLVDANGEDRTTWFSNPKFQHLILHQSALGAGNATSKSGAPVKVLLHDAATHEAVADILRVSFIAKLRVMLQLSAEEAQERFTKLDQGADDLGIDSLVAVEIRTWFLKELSVDVPVLKILGGSTIAELLEFALENLPATLIPNLGSEIDLTVAAAKLKEAQPLLDISPSNDPGNVAVADSAPLSSMRDEVSPSASPEEDISASILPLANDQAATFSSSNSPSRGTDSPFQVIETPAESWESVSEAELNGFASSVEIQRTLKASFGQSRFWFLREYLEDKTTFNITCSIDLSGNLNVSSLHRAVKLVGERHEALRTAFFLGSDQQPQQHILSHSPLTLETRAISSRQHIEAEFHALKSHVYDLEKGKLMRIRLLSLPSSQHHLLIGYHHINMDGISLEVILGDLQRAYDGDLLTDPVLQYGDYSVRQYKEFETGKFKRDLTFWQNEFSTLPEPLPILPVSPKVSRPPLISYKFERVDLRLDEELATRIQSVSRKLKATTFHFYLAALDILLFRYTGVDDLCIGIADGNRADADTQCSVGFYLNLLPLRFRPTSTQQFAQALSEAKKKAYAAMAHGQAPFDLVLSELSAPRSATYSPLFQVFLNFRQGVEQSREFCGCATDGLKFESGRTGYDINVDIVHSPGEKPLIAFNVQAGLYTRNDAEILLKSYIELLDSFSRNPDVPITAPSLHPARDIQVGLELGRGEIPESQWAETLPHHFDWVVERHSAKAAVSDAFGNKWSYRQLSQRVDSIAAALLDAGMREESRIAVFQEPSSYWLASLLAIWRAGATYVPLDTRIPVSRLASIVEDSLPEVVLVHSPTTPLVSDLNLSLSTRVIDVSTVSASALHRIKNNARSHSVAALIYTSGSTGVPKGIQVAHGGLVKQMEASSLVFGLDGDTVLQQGAVSFDISIWQAFFAIGNGGSLVIASKAARSDVSALIDLILSEGVSVTAATPSELLAWLRLDSNRLRRSKLKTVIAGGEQVPEYLLDAVRALDRPDLKLFNAYGPSEISIASNAGVLDYRTGRTTTATEPVISVGRSLPTYSVYIVDLQGFPLPVGISGEIVVGGAGVAKGYSNNPASTRERFIHDKHASAEYVNRGWTRAHRTGDRGRLLSDGSLVVEGRIDGDNQIKLRGVRIDLGDIETTIINSSKGTLIDAVVTLRTPASKGPAFLVAHVVWAASAVPSEEALESLRNSLPLPSYMIPARIMALKNLPLTASGKISRRAIAELPISESSSRTDSTLTAAQIRIKEIWADVLSDEVISQFSLSADSDFFHVGGNSLLLLQLQREIQNQVGILVPLPTLFESSTLGSMAAKLGTDTEVPPDSGTLDWDQETQLSADIIALGGATHGSRQIKTVRVVILTGATGFLGRTILDQLLEDRNIERIHCVAVRPGRGDILPKSPKVATHDGDLSLPLLGLDEATAKRVFSEADAIVHNGADVSFLKTYQSLKPTNVGSTKELLRLALQYPPKSFHYISTAGVAQLSGQEHVEAVSLGAYQPPTDGAVGYIASKWVSEQLLEKASQQFGLPVFIHRPSNITGDDAPSLDIMTNLLKFSRFLATVPRFKSLGGFLNFVPVEVVAYNIVQDLLSNVSPKGDSGAVYIHQLGRLDIPIPKMKEHLEREDGRRFESTSLQEWVDQARKSGLNEMVASYLLSVDEGDQNIFLPRLSR</sequence>
<dbReference type="InterPro" id="IPR020845">
    <property type="entry name" value="AMP-binding_CS"/>
</dbReference>
<feature type="region of interest" description="N-terminal hotdog fold" evidence="9">
    <location>
        <begin position="943"/>
        <end position="1075"/>
    </location>
</feature>
<evidence type="ECO:0000259" key="11">
    <source>
        <dbReference type="PROSITE" id="PS50075"/>
    </source>
</evidence>
<dbReference type="InterPro" id="IPR029063">
    <property type="entry name" value="SAM-dependent_MTases_sf"/>
</dbReference>
<dbReference type="EMBL" id="JBFXLQ010000042">
    <property type="protein sequence ID" value="KAL2864256.1"/>
    <property type="molecule type" value="Genomic_DNA"/>
</dbReference>
<feature type="domain" description="Ketosynthase family 3 (KS3)" evidence="12">
    <location>
        <begin position="9"/>
        <end position="441"/>
    </location>
</feature>
<dbReference type="InterPro" id="IPR057326">
    <property type="entry name" value="KR_dom"/>
</dbReference>
<dbReference type="Pfam" id="PF00550">
    <property type="entry name" value="PP-binding"/>
    <property type="match status" value="2"/>
</dbReference>
<dbReference type="InterPro" id="IPR020841">
    <property type="entry name" value="PKS_Beta-ketoAc_synthase_dom"/>
</dbReference>
<dbReference type="InterPro" id="IPR020806">
    <property type="entry name" value="PKS_PP-bd"/>
</dbReference>
<accession>A0ABR4LID0</accession>
<dbReference type="PROSITE" id="PS52019">
    <property type="entry name" value="PKS_MFAS_DH"/>
    <property type="match status" value="1"/>
</dbReference>
<dbReference type="InterPro" id="IPR049900">
    <property type="entry name" value="PKS_mFAS_DH"/>
</dbReference>
<dbReference type="Pfam" id="PF00698">
    <property type="entry name" value="Acyl_transf_1"/>
    <property type="match status" value="1"/>
</dbReference>
<keyword evidence="15" id="KW-1185">Reference proteome</keyword>
<evidence type="ECO:0000256" key="6">
    <source>
        <dbReference type="ARBA" id="ARBA00022737"/>
    </source>
</evidence>
<keyword evidence="3" id="KW-0436">Ligase</keyword>
<dbReference type="Gene3D" id="3.40.366.10">
    <property type="entry name" value="Malonyl-Coenzyme A Acyl Carrier Protein, domain 2"/>
    <property type="match status" value="1"/>
</dbReference>
<feature type="region of interest" description="Disordered" evidence="10">
    <location>
        <begin position="2500"/>
        <end position="2528"/>
    </location>
</feature>
<evidence type="ECO:0000256" key="9">
    <source>
        <dbReference type="PROSITE-ProRule" id="PRU01363"/>
    </source>
</evidence>
<keyword evidence="4" id="KW-0489">Methyltransferase</keyword>
<evidence type="ECO:0000256" key="8">
    <source>
        <dbReference type="ARBA" id="ARBA00029443"/>
    </source>
</evidence>
<dbReference type="InterPro" id="IPR042099">
    <property type="entry name" value="ANL_N_sf"/>
</dbReference>
<dbReference type="InterPro" id="IPR020807">
    <property type="entry name" value="PKS_DH"/>
</dbReference>
<dbReference type="Gene3D" id="3.30.559.10">
    <property type="entry name" value="Chloramphenicol acetyltransferase-like domain"/>
    <property type="match status" value="1"/>
</dbReference>
<evidence type="ECO:0000256" key="1">
    <source>
        <dbReference type="ARBA" id="ARBA00022450"/>
    </source>
</evidence>
<evidence type="ECO:0000256" key="5">
    <source>
        <dbReference type="ARBA" id="ARBA00022679"/>
    </source>
</evidence>
<reference evidence="14 15" key="1">
    <citation type="submission" date="2024-07" db="EMBL/GenBank/DDBJ databases">
        <title>Section-level genome sequencing and comparative genomics of Aspergillus sections Usti and Cavernicolus.</title>
        <authorList>
            <consortium name="Lawrence Berkeley National Laboratory"/>
            <person name="Nybo J.L."/>
            <person name="Vesth T.C."/>
            <person name="Theobald S."/>
            <person name="Frisvad J.C."/>
            <person name="Larsen T.O."/>
            <person name="Kjaerboelling I."/>
            <person name="Rothschild-Mancinelli K."/>
            <person name="Lyhne E.K."/>
            <person name="Kogle M.E."/>
            <person name="Barry K."/>
            <person name="Clum A."/>
            <person name="Na H."/>
            <person name="Ledsgaard L."/>
            <person name="Lin J."/>
            <person name="Lipzen A."/>
            <person name="Kuo A."/>
            <person name="Riley R."/>
            <person name="Mondo S."/>
            <person name="Labutti K."/>
            <person name="Haridas S."/>
            <person name="Pangalinan J."/>
            <person name="Salamov A.A."/>
            <person name="Simmons B.A."/>
            <person name="Magnuson J.K."/>
            <person name="Chen J."/>
            <person name="Drula E."/>
            <person name="Henrissat B."/>
            <person name="Wiebenga A."/>
            <person name="Lubbers R.J."/>
            <person name="Gomes A.C."/>
            <person name="Macurrencykelacurrency M.R."/>
            <person name="Stajich J."/>
            <person name="Grigoriev I.V."/>
            <person name="Mortensen U.H."/>
            <person name="De Vries R.P."/>
            <person name="Baker S.E."/>
            <person name="Andersen M.R."/>
        </authorList>
    </citation>
    <scope>NUCLEOTIDE SEQUENCE [LARGE SCALE GENOMIC DNA]</scope>
    <source>
        <strain evidence="14 15">CBS 449.75</strain>
    </source>
</reference>
<dbReference type="InterPro" id="IPR013120">
    <property type="entry name" value="FAR_NAD-bd"/>
</dbReference>
<feature type="region of interest" description="Disordered" evidence="10">
    <location>
        <begin position="524"/>
        <end position="549"/>
    </location>
</feature>
<dbReference type="InterPro" id="IPR001227">
    <property type="entry name" value="Ac_transferase_dom_sf"/>
</dbReference>
<evidence type="ECO:0000256" key="4">
    <source>
        <dbReference type="ARBA" id="ARBA00022603"/>
    </source>
</evidence>
<evidence type="ECO:0000256" key="2">
    <source>
        <dbReference type="ARBA" id="ARBA00022553"/>
    </source>
</evidence>
<dbReference type="Proteomes" id="UP001610432">
    <property type="component" value="Unassembled WGS sequence"/>
</dbReference>
<dbReference type="PROSITE" id="PS00606">
    <property type="entry name" value="KS3_1"/>
    <property type="match status" value="1"/>
</dbReference>
<dbReference type="InterPro" id="IPR036291">
    <property type="entry name" value="NAD(P)-bd_dom_sf"/>
</dbReference>
<feature type="domain" description="Carrier" evidence="11">
    <location>
        <begin position="2393"/>
        <end position="2468"/>
    </location>
</feature>
<dbReference type="SUPFAM" id="SSF47336">
    <property type="entry name" value="ACP-like"/>
    <property type="match status" value="2"/>
</dbReference>
<dbReference type="InterPro" id="IPR036736">
    <property type="entry name" value="ACP-like_sf"/>
</dbReference>
<dbReference type="PROSITE" id="PS52004">
    <property type="entry name" value="KS3_2"/>
    <property type="match status" value="1"/>
</dbReference>
<dbReference type="Pfam" id="PF21089">
    <property type="entry name" value="PKS_DH_N"/>
    <property type="match status" value="1"/>
</dbReference>
<dbReference type="SMART" id="SM00822">
    <property type="entry name" value="PKS_KR"/>
    <property type="match status" value="1"/>
</dbReference>
<dbReference type="Pfam" id="PF00501">
    <property type="entry name" value="AMP-binding"/>
    <property type="match status" value="1"/>
</dbReference>
<comment type="caution">
    <text evidence="14">The sequence shown here is derived from an EMBL/GenBank/DDBJ whole genome shotgun (WGS) entry which is preliminary data.</text>
</comment>
<dbReference type="Pfam" id="PF02801">
    <property type="entry name" value="Ketoacyl-synt_C"/>
    <property type="match status" value="1"/>
</dbReference>
<dbReference type="CDD" id="cd00833">
    <property type="entry name" value="PKS"/>
    <property type="match status" value="1"/>
</dbReference>
<dbReference type="InterPro" id="IPR016039">
    <property type="entry name" value="Thiolase-like"/>
</dbReference>
<dbReference type="Gene3D" id="3.40.47.10">
    <property type="match status" value="1"/>
</dbReference>
<dbReference type="InterPro" id="IPR014031">
    <property type="entry name" value="Ketoacyl_synth_C"/>
</dbReference>
<evidence type="ECO:0000256" key="7">
    <source>
        <dbReference type="ARBA" id="ARBA00023268"/>
    </source>
</evidence>
<dbReference type="InterPro" id="IPR045851">
    <property type="entry name" value="AMP-bd_C_sf"/>
</dbReference>
<dbReference type="SUPFAM" id="SSF53901">
    <property type="entry name" value="Thiolase-like"/>
    <property type="match status" value="1"/>
</dbReference>
<dbReference type="RefSeq" id="XP_070883235.1">
    <property type="nucleotide sequence ID" value="XM_071033557.1"/>
</dbReference>
<dbReference type="InterPro" id="IPR013968">
    <property type="entry name" value="PKS_KR"/>
</dbReference>
<evidence type="ECO:0000256" key="3">
    <source>
        <dbReference type="ARBA" id="ARBA00022598"/>
    </source>
</evidence>
<protein>
    <submittedName>
        <fullName evidence="14">Uncharacterized protein</fullName>
    </submittedName>
</protein>
<dbReference type="SUPFAM" id="SSF52151">
    <property type="entry name" value="FabD/lysophospholipase-like"/>
    <property type="match status" value="1"/>
</dbReference>
<dbReference type="InterPro" id="IPR014043">
    <property type="entry name" value="Acyl_transferase_dom"/>
</dbReference>
<dbReference type="InterPro" id="IPR049551">
    <property type="entry name" value="PKS_DH_C"/>
</dbReference>
<dbReference type="PANTHER" id="PTHR43775:SF20">
    <property type="entry name" value="HYBRID PKS-NRPS SYNTHETASE APDA"/>
    <property type="match status" value="1"/>
</dbReference>
<proteinExistence type="inferred from homology"/>
<dbReference type="InterPro" id="IPR032821">
    <property type="entry name" value="PKS_assoc"/>
</dbReference>
<name>A0ABR4LID0_9EURO</name>
<dbReference type="SMART" id="SM00827">
    <property type="entry name" value="PKS_AT"/>
    <property type="match status" value="1"/>
</dbReference>
<dbReference type="SMART" id="SM00825">
    <property type="entry name" value="PKS_KS"/>
    <property type="match status" value="1"/>
</dbReference>
<dbReference type="InterPro" id="IPR018201">
    <property type="entry name" value="Ketoacyl_synth_AS"/>
</dbReference>
<dbReference type="Pfam" id="PF14765">
    <property type="entry name" value="PS-DH"/>
    <property type="match status" value="1"/>
</dbReference>
<dbReference type="InterPro" id="IPR050091">
    <property type="entry name" value="PKS_NRPS_Biosynth_Enz"/>
</dbReference>
<dbReference type="Gene3D" id="1.10.1200.10">
    <property type="entry name" value="ACP-like"/>
    <property type="match status" value="2"/>
</dbReference>
<keyword evidence="1" id="KW-0596">Phosphopantetheine</keyword>
<dbReference type="SUPFAM" id="SSF53335">
    <property type="entry name" value="S-adenosyl-L-methionine-dependent methyltransferases"/>
    <property type="match status" value="1"/>
</dbReference>
<dbReference type="SUPFAM" id="SSF51735">
    <property type="entry name" value="NAD(P)-binding Rossmann-fold domains"/>
    <property type="match status" value="2"/>
</dbReference>
<evidence type="ECO:0000256" key="10">
    <source>
        <dbReference type="SAM" id="MobiDB-lite"/>
    </source>
</evidence>
<dbReference type="InterPro" id="IPR016035">
    <property type="entry name" value="Acyl_Trfase/lysoPLipase"/>
</dbReference>
<keyword evidence="6" id="KW-0677">Repeat</keyword>
<dbReference type="CDD" id="cd05930">
    <property type="entry name" value="A_NRPS"/>
    <property type="match status" value="1"/>
</dbReference>
<organism evidence="14 15">
    <name type="scientific">Aspergillus lucknowensis</name>
    <dbReference type="NCBI Taxonomy" id="176173"/>
    <lineage>
        <taxon>Eukaryota</taxon>
        <taxon>Fungi</taxon>
        <taxon>Dikarya</taxon>
        <taxon>Ascomycota</taxon>
        <taxon>Pezizomycotina</taxon>
        <taxon>Eurotiomycetes</taxon>
        <taxon>Eurotiomycetidae</taxon>
        <taxon>Eurotiales</taxon>
        <taxon>Aspergillaceae</taxon>
        <taxon>Aspergillus</taxon>
        <taxon>Aspergillus subgen. Nidulantes</taxon>
    </lineage>
</organism>
<dbReference type="Pfam" id="PF08659">
    <property type="entry name" value="KR"/>
    <property type="match status" value="1"/>
</dbReference>
<dbReference type="Gene3D" id="3.10.129.110">
    <property type="entry name" value="Polyketide synthase dehydratase"/>
    <property type="match status" value="1"/>
</dbReference>
<dbReference type="Gene3D" id="3.40.50.720">
    <property type="entry name" value="NAD(P)-binding Rossmann-like Domain"/>
    <property type="match status" value="2"/>
</dbReference>
<dbReference type="InterPro" id="IPR009081">
    <property type="entry name" value="PP-bd_ACP"/>
</dbReference>
<dbReference type="InterPro" id="IPR013217">
    <property type="entry name" value="Methyltransf_12"/>
</dbReference>
<evidence type="ECO:0000259" key="13">
    <source>
        <dbReference type="PROSITE" id="PS52019"/>
    </source>
</evidence>
<feature type="region of interest" description="C-terminal hotdog fold" evidence="9">
    <location>
        <begin position="1090"/>
        <end position="1238"/>
    </location>
</feature>
<dbReference type="PROSITE" id="PS00455">
    <property type="entry name" value="AMP_BINDING"/>
    <property type="match status" value="1"/>
</dbReference>
<keyword evidence="5" id="KW-0808">Transferase</keyword>
<dbReference type="Gene3D" id="3.40.50.12780">
    <property type="entry name" value="N-terminal domain of ligase-like"/>
    <property type="match status" value="1"/>
</dbReference>
<dbReference type="SUPFAM" id="SSF55048">
    <property type="entry name" value="Probable ACP-binding domain of malonyl-CoA ACP transacylase"/>
    <property type="match status" value="1"/>
</dbReference>
<feature type="active site" description="Proton acceptor; for dehydratase activity" evidence="9">
    <location>
        <position position="975"/>
    </location>
</feature>
<dbReference type="Pfam" id="PF00109">
    <property type="entry name" value="ketoacyl-synt"/>
    <property type="match status" value="1"/>
</dbReference>
<evidence type="ECO:0000313" key="15">
    <source>
        <dbReference type="Proteomes" id="UP001610432"/>
    </source>
</evidence>
<feature type="active site" description="Proton donor; for dehydratase activity" evidence="9">
    <location>
        <position position="1145"/>
    </location>
</feature>
<comment type="similarity">
    <text evidence="8">In the C-terminal section; belongs to the NRP synthetase family.</text>
</comment>
<keyword evidence="7" id="KW-0511">Multifunctional enzyme</keyword>
<dbReference type="Gene3D" id="3.30.300.30">
    <property type="match status" value="1"/>
</dbReference>
<dbReference type="InterPro" id="IPR023213">
    <property type="entry name" value="CAT-like_dom_sf"/>
</dbReference>